<keyword evidence="6 12" id="KW-0999">Mitochondrion inner membrane</keyword>
<keyword evidence="8" id="KW-1133">Transmembrane helix</keyword>
<keyword evidence="9 12" id="KW-0496">Mitochondrion</keyword>
<dbReference type="SUPFAM" id="SSF81514">
    <property type="entry name" value="Subunit X (non-heme 7 kDa protein) of cytochrome bc1 complex (Ubiquinol-cytochrome c reductase)"/>
    <property type="match status" value="1"/>
</dbReference>
<keyword evidence="4 12" id="KW-0679">Respiratory chain</keyword>
<organism evidence="13 14">
    <name type="scientific">Anabas testudineus</name>
    <name type="common">Climbing perch</name>
    <name type="synonym">Anthias testudineus</name>
    <dbReference type="NCBI Taxonomy" id="64144"/>
    <lineage>
        <taxon>Eukaryota</taxon>
        <taxon>Metazoa</taxon>
        <taxon>Chordata</taxon>
        <taxon>Craniata</taxon>
        <taxon>Vertebrata</taxon>
        <taxon>Euteleostomi</taxon>
        <taxon>Actinopterygii</taxon>
        <taxon>Neopterygii</taxon>
        <taxon>Teleostei</taxon>
        <taxon>Neoteleostei</taxon>
        <taxon>Acanthomorphata</taxon>
        <taxon>Anabantaria</taxon>
        <taxon>Anabantiformes</taxon>
        <taxon>Anabantoidei</taxon>
        <taxon>Anabantidae</taxon>
        <taxon>Anabas</taxon>
    </lineage>
</organism>
<evidence type="ECO:0000256" key="12">
    <source>
        <dbReference type="RuleBase" id="RU368056"/>
    </source>
</evidence>
<dbReference type="GO" id="GO:0006122">
    <property type="term" value="P:mitochondrial electron transport, ubiquinol to cytochrome c"/>
    <property type="evidence" value="ECO:0007669"/>
    <property type="project" value="UniProtKB-UniRule"/>
</dbReference>
<dbReference type="GO" id="GO:0045275">
    <property type="term" value="C:respiratory chain complex III"/>
    <property type="evidence" value="ECO:0007669"/>
    <property type="project" value="UniProtKB-UniRule"/>
</dbReference>
<gene>
    <name evidence="13" type="primary">UQCR10</name>
</gene>
<comment type="subunit">
    <text evidence="12">Component of the ubiquinol-cytochrome c oxidoreductase (cytochrome b-c1 complex, complex III, CIII), a multisubunit enzyme composed of 3 respiratory subunits cytochrome b, cytochrome c1 and Rieske protein, 2 core protein subunits, and additional low-molecular weight protein subunits.</text>
</comment>
<keyword evidence="10" id="KW-0472">Membrane</keyword>
<comment type="subcellular location">
    <subcellularLocation>
        <location evidence="1 12">Mitochondrion inner membrane</location>
        <topology evidence="1 12">Single-pass membrane protein</topology>
    </subcellularLocation>
</comment>
<name>A0A3Q1K864_ANATE</name>
<dbReference type="Pfam" id="PF05365">
    <property type="entry name" value="UCR_UQCRX_QCR9"/>
    <property type="match status" value="1"/>
</dbReference>
<comment type="similarity">
    <text evidence="2 12">Belongs to the UQCR10/QCR9 family.</text>
</comment>
<dbReference type="GO" id="GO:0005743">
    <property type="term" value="C:mitochondrial inner membrane"/>
    <property type="evidence" value="ECO:0007669"/>
    <property type="project" value="UniProtKB-SubCell"/>
</dbReference>
<accession>A0A3Q1K864</accession>
<evidence type="ECO:0000256" key="7">
    <source>
        <dbReference type="ARBA" id="ARBA00022982"/>
    </source>
</evidence>
<keyword evidence="7 12" id="KW-0249">Electron transport</keyword>
<sequence>MKRKFRVLVSGLAHFTTDMALATTVYNLLFRKTSTFAVTVMVGAVFFERLFDQGGDAMFEQINRGKLWQHVKHNYGKDEE</sequence>
<reference evidence="13" key="2">
    <citation type="submission" date="2025-08" db="UniProtKB">
        <authorList>
            <consortium name="Ensembl"/>
        </authorList>
    </citation>
    <scope>IDENTIFICATION</scope>
</reference>
<comment type="subunit">
    <text evidence="11">Component of the ubiquinol-cytochrome c oxidoreductase (cytochrome b-c1 complex, complex III, CIII), a multisubunit enzyme composed of 11 subunits. The complex is composed of 3 respiratory subunits cytochrome b, cytochrome c1 and Rieske protein UQCRFS1, 2 core protein subunits UQCRC1/QCR1 and UQCRC2/QCR2, and 6 low-molecular weight protein subunits UQCRH/QCR6, UQCRB/QCR7, UQCRQ/QCR8, UQCR10/QCR9, UQCR11/QCR10 and subunit 9, the cleavage product of Rieske protein UQCRFS1. The complex exists as an obligatory dimer and forms supercomplexes (SCs) in the inner mitochondrial membrane with NADH-ubiquinone oxidoreductase (complex I, CI) and cytochrome c oxidase (complex IV, CIV), resulting in different assemblies (supercomplex SCI(1)III(2)IV(1) and megacomplex MCI(2)III(2)IV(2)). Interacts with STMP1.</text>
</comment>
<dbReference type="OMA" id="IKHKYEV"/>
<reference evidence="13" key="1">
    <citation type="submission" date="2021-04" db="EMBL/GenBank/DDBJ databases">
        <authorList>
            <consortium name="Wellcome Sanger Institute Data Sharing"/>
        </authorList>
    </citation>
    <scope>NUCLEOTIDE SEQUENCE [LARGE SCALE GENOMIC DNA]</scope>
</reference>
<dbReference type="OrthoDB" id="44067at2759"/>
<evidence type="ECO:0000256" key="8">
    <source>
        <dbReference type="ARBA" id="ARBA00022989"/>
    </source>
</evidence>
<evidence type="ECO:0000256" key="1">
    <source>
        <dbReference type="ARBA" id="ARBA00004434"/>
    </source>
</evidence>
<dbReference type="FunFam" id="1.20.5.260:FF:000001">
    <property type="entry name" value="Cytochrome b-c1 complex subunit 9"/>
    <property type="match status" value="1"/>
</dbReference>
<keyword evidence="14" id="KW-1185">Reference proteome</keyword>
<evidence type="ECO:0000313" key="13">
    <source>
        <dbReference type="Ensembl" id="ENSATEP00000029121.1"/>
    </source>
</evidence>
<dbReference type="GeneTree" id="ENSGT00390000014052"/>
<proteinExistence type="inferred from homology"/>
<keyword evidence="5" id="KW-0812">Transmembrane</keyword>
<keyword evidence="3 12" id="KW-0813">Transport</keyword>
<evidence type="ECO:0000256" key="11">
    <source>
        <dbReference type="ARBA" id="ARBA00064262"/>
    </source>
</evidence>
<evidence type="ECO:0000256" key="2">
    <source>
        <dbReference type="ARBA" id="ARBA00007856"/>
    </source>
</evidence>
<reference evidence="13" key="3">
    <citation type="submission" date="2025-09" db="UniProtKB">
        <authorList>
            <consortium name="Ensembl"/>
        </authorList>
    </citation>
    <scope>IDENTIFICATION</scope>
</reference>
<dbReference type="InterPro" id="IPR036656">
    <property type="entry name" value="QCR9_sf"/>
</dbReference>
<evidence type="ECO:0000313" key="14">
    <source>
        <dbReference type="Proteomes" id="UP000265040"/>
    </source>
</evidence>
<dbReference type="InParanoid" id="A0A3Q1K864"/>
<comment type="function">
    <text evidence="12">Component of the ubiquinol-cytochrome c oxidoreductase, a multisubunit transmembrane complex that is part of the mitochondrial electron transport chain which drives oxidative phosphorylation. The complex plays an important role in the uptake of multiple carbon sources present in different host niches.</text>
</comment>
<dbReference type="InterPro" id="IPR008027">
    <property type="entry name" value="QCR9"/>
</dbReference>
<dbReference type="AlphaFoldDB" id="A0A3Q1K864"/>
<dbReference type="Gene3D" id="1.20.5.260">
    <property type="entry name" value="Cytochrome b-c1 complex subunit 9"/>
    <property type="match status" value="1"/>
</dbReference>
<dbReference type="Ensembl" id="ENSATET00000029567.3">
    <property type="protein sequence ID" value="ENSATEP00000029121.1"/>
    <property type="gene ID" value="ENSATEG00000020091.3"/>
</dbReference>
<evidence type="ECO:0000256" key="3">
    <source>
        <dbReference type="ARBA" id="ARBA00022448"/>
    </source>
</evidence>
<dbReference type="PANTHER" id="PTHR12980">
    <property type="entry name" value="UBIQUINOL-CYTOCHROME C REDUCTASE COMPLEX, SUBUNIT X"/>
    <property type="match status" value="1"/>
</dbReference>
<protein>
    <recommendedName>
        <fullName evidence="12">Complex III subunit 9</fullName>
    </recommendedName>
</protein>
<evidence type="ECO:0000256" key="5">
    <source>
        <dbReference type="ARBA" id="ARBA00022692"/>
    </source>
</evidence>
<dbReference type="STRING" id="64144.ENSATEP00000029121"/>
<dbReference type="FunCoup" id="A0A3Q1K864">
    <property type="interactions" value="790"/>
</dbReference>
<evidence type="ECO:0000256" key="10">
    <source>
        <dbReference type="ARBA" id="ARBA00023136"/>
    </source>
</evidence>
<dbReference type="Proteomes" id="UP000265040">
    <property type="component" value="Chromosome 12"/>
</dbReference>
<evidence type="ECO:0000256" key="9">
    <source>
        <dbReference type="ARBA" id="ARBA00023128"/>
    </source>
</evidence>
<dbReference type="PANTHER" id="PTHR12980:SF0">
    <property type="entry name" value="CYTOCHROME B-C1 COMPLEX SUBUNIT 9"/>
    <property type="match status" value="1"/>
</dbReference>
<evidence type="ECO:0000256" key="6">
    <source>
        <dbReference type="ARBA" id="ARBA00022792"/>
    </source>
</evidence>
<evidence type="ECO:0000256" key="4">
    <source>
        <dbReference type="ARBA" id="ARBA00022660"/>
    </source>
</evidence>